<feature type="region of interest" description="Disordered" evidence="4">
    <location>
        <begin position="129"/>
        <end position="188"/>
    </location>
</feature>
<feature type="domain" description="STI1/HOP DP" evidence="5">
    <location>
        <begin position="110"/>
        <end position="141"/>
    </location>
</feature>
<feature type="compositionally biased region" description="Basic and acidic residues" evidence="4">
    <location>
        <begin position="132"/>
        <end position="143"/>
    </location>
</feature>
<dbReference type="AlphaFoldDB" id="A0A6A3A1U4"/>
<evidence type="ECO:0000313" key="7">
    <source>
        <dbReference type="Proteomes" id="UP000436088"/>
    </source>
</evidence>
<dbReference type="PROSITE" id="PS50005">
    <property type="entry name" value="TPR"/>
    <property type="match status" value="1"/>
</dbReference>
<gene>
    <name evidence="6" type="ORF">F3Y22_tig00110602pilonHSYRG00238</name>
</gene>
<accession>A0A6A3A1U4</accession>
<feature type="compositionally biased region" description="Basic and acidic residues" evidence="4">
    <location>
        <begin position="178"/>
        <end position="188"/>
    </location>
</feature>
<reference evidence="6" key="1">
    <citation type="submission" date="2019-09" db="EMBL/GenBank/DDBJ databases">
        <title>Draft genome information of white flower Hibiscus syriacus.</title>
        <authorList>
            <person name="Kim Y.-M."/>
        </authorList>
    </citation>
    <scope>NUCLEOTIDE SEQUENCE [LARGE SCALE GENOMIC DNA]</scope>
    <source>
        <strain evidence="6">YM2019G1</strain>
    </source>
</reference>
<dbReference type="EMBL" id="VEPZ02001047">
    <property type="protein sequence ID" value="KAE8698148.1"/>
    <property type="molecule type" value="Genomic_DNA"/>
</dbReference>
<dbReference type="GO" id="GO:0051879">
    <property type="term" value="F:Hsp90 protein binding"/>
    <property type="evidence" value="ECO:0007669"/>
    <property type="project" value="TreeGrafter"/>
</dbReference>
<dbReference type="InterPro" id="IPR019734">
    <property type="entry name" value="TPR_rpt"/>
</dbReference>
<name>A0A6A3A1U4_HIBSY</name>
<evidence type="ECO:0000256" key="1">
    <source>
        <dbReference type="ARBA" id="ARBA00022737"/>
    </source>
</evidence>
<dbReference type="InterPro" id="IPR041243">
    <property type="entry name" value="STI1/HOP_DP"/>
</dbReference>
<protein>
    <recommendedName>
        <fullName evidence="5">STI1/HOP DP domain-containing protein</fullName>
    </recommendedName>
</protein>
<dbReference type="Gene3D" id="1.10.260.100">
    <property type="match status" value="1"/>
</dbReference>
<organism evidence="6 7">
    <name type="scientific">Hibiscus syriacus</name>
    <name type="common">Rose of Sharon</name>
    <dbReference type="NCBI Taxonomy" id="106335"/>
    <lineage>
        <taxon>Eukaryota</taxon>
        <taxon>Viridiplantae</taxon>
        <taxon>Streptophyta</taxon>
        <taxon>Embryophyta</taxon>
        <taxon>Tracheophyta</taxon>
        <taxon>Spermatophyta</taxon>
        <taxon>Magnoliopsida</taxon>
        <taxon>eudicotyledons</taxon>
        <taxon>Gunneridae</taxon>
        <taxon>Pentapetalae</taxon>
        <taxon>rosids</taxon>
        <taxon>malvids</taxon>
        <taxon>Malvales</taxon>
        <taxon>Malvaceae</taxon>
        <taxon>Malvoideae</taxon>
        <taxon>Hibiscus</taxon>
    </lineage>
</organism>
<dbReference type="Pfam" id="PF00515">
    <property type="entry name" value="TPR_1"/>
    <property type="match status" value="1"/>
</dbReference>
<evidence type="ECO:0000256" key="2">
    <source>
        <dbReference type="ARBA" id="ARBA00022803"/>
    </source>
</evidence>
<proteinExistence type="predicted"/>
<keyword evidence="1" id="KW-0677">Repeat</keyword>
<dbReference type="PROSITE" id="PS50293">
    <property type="entry name" value="TPR_REGION"/>
    <property type="match status" value="1"/>
</dbReference>
<evidence type="ECO:0000259" key="5">
    <source>
        <dbReference type="Pfam" id="PF17830"/>
    </source>
</evidence>
<dbReference type="Gene3D" id="1.25.40.10">
    <property type="entry name" value="Tetratricopeptide repeat domain"/>
    <property type="match status" value="1"/>
</dbReference>
<evidence type="ECO:0000256" key="4">
    <source>
        <dbReference type="SAM" id="MobiDB-lite"/>
    </source>
</evidence>
<keyword evidence="2 3" id="KW-0802">TPR repeat</keyword>
<keyword evidence="7" id="KW-1185">Reference proteome</keyword>
<comment type="caution">
    <text evidence="6">The sequence shown here is derived from an EMBL/GenBank/DDBJ whole genome shotgun (WGS) entry which is preliminary data.</text>
</comment>
<dbReference type="Proteomes" id="UP000436088">
    <property type="component" value="Unassembled WGS sequence"/>
</dbReference>
<dbReference type="InterPro" id="IPR011990">
    <property type="entry name" value="TPR-like_helical_dom_sf"/>
</dbReference>
<dbReference type="SMART" id="SM00028">
    <property type="entry name" value="TPR"/>
    <property type="match status" value="1"/>
</dbReference>
<sequence>MSSSIKKSSIPTSSMQVQWNGVPSQSFLPQQGIRQRDPLSHLFVLTMERLGPKRPQGYSRLGAAHLGLHQYQEAVSAYKKGLEIDPNNEALKSGLADAQSAATASTSRAMVFLQQPDFVNAVQEIQRNPSKLNEHLKDQRVPEAETPSPPPPSQPAKEESKKPKPVPKPEPMEIAEEEKEKKEKRLKL</sequence>
<dbReference type="Pfam" id="PF17830">
    <property type="entry name" value="STI1-HOP_DP"/>
    <property type="match status" value="1"/>
</dbReference>
<feature type="repeat" description="TPR" evidence="3">
    <location>
        <begin position="55"/>
        <end position="88"/>
    </location>
</feature>
<dbReference type="PANTHER" id="PTHR22904:SF533">
    <property type="entry name" value="HSP70-HSP90 ORGANIZING PROTEIN 3"/>
    <property type="match status" value="1"/>
</dbReference>
<dbReference type="PANTHER" id="PTHR22904">
    <property type="entry name" value="TPR REPEAT CONTAINING PROTEIN"/>
    <property type="match status" value="1"/>
</dbReference>
<dbReference type="SUPFAM" id="SSF48452">
    <property type="entry name" value="TPR-like"/>
    <property type="match status" value="1"/>
</dbReference>
<evidence type="ECO:0000313" key="6">
    <source>
        <dbReference type="EMBL" id="KAE8698148.1"/>
    </source>
</evidence>
<evidence type="ECO:0000256" key="3">
    <source>
        <dbReference type="PROSITE-ProRule" id="PRU00339"/>
    </source>
</evidence>